<dbReference type="Gene3D" id="3.40.50.970">
    <property type="match status" value="2"/>
</dbReference>
<proteinExistence type="inferred from homology"/>
<evidence type="ECO:0000313" key="7">
    <source>
        <dbReference type="EMBL" id="NMD85924.1"/>
    </source>
</evidence>
<evidence type="ECO:0000259" key="4">
    <source>
        <dbReference type="Pfam" id="PF00205"/>
    </source>
</evidence>
<dbReference type="InterPro" id="IPR029061">
    <property type="entry name" value="THDP-binding"/>
</dbReference>
<accession>A0A848APY6</accession>
<evidence type="ECO:0000259" key="6">
    <source>
        <dbReference type="Pfam" id="PF02776"/>
    </source>
</evidence>
<evidence type="ECO:0000256" key="2">
    <source>
        <dbReference type="ARBA" id="ARBA00023052"/>
    </source>
</evidence>
<dbReference type="PANTHER" id="PTHR18968:SF142">
    <property type="entry name" value="ACETOLACTATE SYNTHASE"/>
    <property type="match status" value="1"/>
</dbReference>
<dbReference type="InterPro" id="IPR011766">
    <property type="entry name" value="TPP_enzyme_TPP-bd"/>
</dbReference>
<dbReference type="GO" id="GO:0009099">
    <property type="term" value="P:L-valine biosynthetic process"/>
    <property type="evidence" value="ECO:0007669"/>
    <property type="project" value="TreeGrafter"/>
</dbReference>
<dbReference type="EMBL" id="JABAEW010000006">
    <property type="protein sequence ID" value="NMD85924.1"/>
    <property type="molecule type" value="Genomic_DNA"/>
</dbReference>
<protein>
    <submittedName>
        <fullName evidence="7">Thiamine pyrophosphate-binding protein</fullName>
    </submittedName>
</protein>
<dbReference type="InterPro" id="IPR045229">
    <property type="entry name" value="TPP_enz"/>
</dbReference>
<reference evidence="7 8" key="1">
    <citation type="submission" date="2020-04" db="EMBL/GenBank/DDBJ databases">
        <authorList>
            <person name="Hitch T.C.A."/>
            <person name="Wylensek D."/>
            <person name="Clavel T."/>
        </authorList>
    </citation>
    <scope>NUCLEOTIDE SEQUENCE [LARGE SCALE GENOMIC DNA]</scope>
    <source>
        <strain evidence="7 8">COR2-253-APC-1A</strain>
    </source>
</reference>
<dbReference type="Pfam" id="PF02776">
    <property type="entry name" value="TPP_enzyme_N"/>
    <property type="match status" value="1"/>
</dbReference>
<dbReference type="GO" id="GO:0000287">
    <property type="term" value="F:magnesium ion binding"/>
    <property type="evidence" value="ECO:0007669"/>
    <property type="project" value="InterPro"/>
</dbReference>
<organism evidence="7 8">
    <name type="scientific">Victivallis vadensis</name>
    <dbReference type="NCBI Taxonomy" id="172901"/>
    <lineage>
        <taxon>Bacteria</taxon>
        <taxon>Pseudomonadati</taxon>
        <taxon>Lentisphaerota</taxon>
        <taxon>Lentisphaeria</taxon>
        <taxon>Victivallales</taxon>
        <taxon>Victivallaceae</taxon>
        <taxon>Victivallis</taxon>
    </lineage>
</organism>
<feature type="domain" description="Thiamine pyrophosphate enzyme central" evidence="4">
    <location>
        <begin position="199"/>
        <end position="336"/>
    </location>
</feature>
<dbReference type="SUPFAM" id="SSF52467">
    <property type="entry name" value="DHS-like NAD/FAD-binding domain"/>
    <property type="match status" value="1"/>
</dbReference>
<keyword evidence="2 3" id="KW-0786">Thiamine pyrophosphate</keyword>
<dbReference type="GO" id="GO:0003984">
    <property type="term" value="F:acetolactate synthase activity"/>
    <property type="evidence" value="ECO:0007669"/>
    <property type="project" value="TreeGrafter"/>
</dbReference>
<comment type="similarity">
    <text evidence="1 3">Belongs to the TPP enzyme family.</text>
</comment>
<evidence type="ECO:0000256" key="3">
    <source>
        <dbReference type="RuleBase" id="RU362132"/>
    </source>
</evidence>
<dbReference type="RefSeq" id="WP_168961830.1">
    <property type="nucleotide sequence ID" value="NZ_JABAEW010000006.1"/>
</dbReference>
<evidence type="ECO:0000256" key="1">
    <source>
        <dbReference type="ARBA" id="ARBA00007812"/>
    </source>
</evidence>
<dbReference type="GO" id="GO:0005948">
    <property type="term" value="C:acetolactate synthase complex"/>
    <property type="evidence" value="ECO:0007669"/>
    <property type="project" value="TreeGrafter"/>
</dbReference>
<dbReference type="Pfam" id="PF02775">
    <property type="entry name" value="TPP_enzyme_C"/>
    <property type="match status" value="1"/>
</dbReference>
<dbReference type="GO" id="GO:0030976">
    <property type="term" value="F:thiamine pyrophosphate binding"/>
    <property type="evidence" value="ECO:0007669"/>
    <property type="project" value="InterPro"/>
</dbReference>
<dbReference type="CDD" id="cd07035">
    <property type="entry name" value="TPP_PYR_POX_like"/>
    <property type="match status" value="1"/>
</dbReference>
<dbReference type="InterPro" id="IPR012001">
    <property type="entry name" value="Thiamin_PyroP_enz_TPP-bd_dom"/>
</dbReference>
<dbReference type="InterPro" id="IPR012000">
    <property type="entry name" value="Thiamin_PyroP_enz_cen_dom"/>
</dbReference>
<feature type="domain" description="Thiamine pyrophosphate enzyme TPP-binding" evidence="5">
    <location>
        <begin position="397"/>
        <end position="547"/>
    </location>
</feature>
<evidence type="ECO:0000313" key="8">
    <source>
        <dbReference type="Proteomes" id="UP000576225"/>
    </source>
</evidence>
<gene>
    <name evidence="7" type="ORF">HF882_04930</name>
</gene>
<dbReference type="Proteomes" id="UP000576225">
    <property type="component" value="Unassembled WGS sequence"/>
</dbReference>
<dbReference type="AlphaFoldDB" id="A0A848APY6"/>
<sequence>MTVSEYICDFLVEKGVRCAFLVTGGQAMYLNDALGRRPEIRSICVHHEQAAGMSADAYGRIAGSPGVAMVTAGPGSINVVNGVVGGWTDSAPMIVISGQSAYSCVRYQEESGIRQFGIQGIYIRPFVEKAVKFFVTVDDPGRIRYYLEKAWHLATAGRPGPVWIDVPLDIQRMEVPTRLLDGYIPEEQAPARQFRQEQISRVLASLRDAHRPLLVAGQGVALAGARSEFLEAVRLLNIPVVTTRLGVDLLEYDHPLYVGHPGNYGDRAANFAVQNADLILAVGSRLATAAVGHNAAQFGRHAEKIVVDIDPKELEKPGIEFKLKIQADAKQFLGDLCRALAAEPMRVSDEWVRRCNGWKKRYPVVLPEYAEAVPLNSYYVIDRLSVLAAPGDTVLVDTGSCFHVACQAWKVKQGQRFLTTGGLSSMGYWCAGIGACAASGFRNTIVITGDGSLQMNLQEFATIRHNNLPVKVFILNNNGYLLIRQTQRNFMEGRLFGEGPESGVWCPDSMKIAEAYGIRGVRIASSDDLDERIREALAFDGPVICDVVVDPWQLLIPRVSSDKLPDGRLVSRRFEDMFPYLPEAELKANMIAELP</sequence>
<dbReference type="GO" id="GO:0050660">
    <property type="term" value="F:flavin adenine dinucleotide binding"/>
    <property type="evidence" value="ECO:0007669"/>
    <property type="project" value="TreeGrafter"/>
</dbReference>
<dbReference type="GO" id="GO:0009097">
    <property type="term" value="P:isoleucine biosynthetic process"/>
    <property type="evidence" value="ECO:0007669"/>
    <property type="project" value="TreeGrafter"/>
</dbReference>
<comment type="caution">
    <text evidence="7">The sequence shown here is derived from an EMBL/GenBank/DDBJ whole genome shotgun (WGS) entry which is preliminary data.</text>
</comment>
<feature type="domain" description="Thiamine pyrophosphate enzyme N-terminal TPP-binding" evidence="6">
    <location>
        <begin position="1"/>
        <end position="106"/>
    </location>
</feature>
<dbReference type="SUPFAM" id="SSF52518">
    <property type="entry name" value="Thiamin diphosphate-binding fold (THDP-binding)"/>
    <property type="match status" value="2"/>
</dbReference>
<dbReference type="PANTHER" id="PTHR18968">
    <property type="entry name" value="THIAMINE PYROPHOSPHATE ENZYMES"/>
    <property type="match status" value="1"/>
</dbReference>
<dbReference type="Gene3D" id="3.40.50.1220">
    <property type="entry name" value="TPP-binding domain"/>
    <property type="match status" value="1"/>
</dbReference>
<evidence type="ECO:0000259" key="5">
    <source>
        <dbReference type="Pfam" id="PF02775"/>
    </source>
</evidence>
<dbReference type="Pfam" id="PF00205">
    <property type="entry name" value="TPP_enzyme_M"/>
    <property type="match status" value="1"/>
</dbReference>
<dbReference type="InterPro" id="IPR029035">
    <property type="entry name" value="DHS-like_NAD/FAD-binding_dom"/>
</dbReference>
<name>A0A848APY6_9BACT</name>